<reference evidence="1" key="2">
    <citation type="journal article" date="2015" name="Fish Shellfish Immunol.">
        <title>Early steps in the European eel (Anguilla anguilla)-Vibrio vulnificus interaction in the gills: Role of the RtxA13 toxin.</title>
        <authorList>
            <person name="Callol A."/>
            <person name="Pajuelo D."/>
            <person name="Ebbesson L."/>
            <person name="Teles M."/>
            <person name="MacKenzie S."/>
            <person name="Amaro C."/>
        </authorList>
    </citation>
    <scope>NUCLEOTIDE SEQUENCE</scope>
</reference>
<protein>
    <submittedName>
        <fullName evidence="1">Uncharacterized protein</fullName>
    </submittedName>
</protein>
<name>A0A0E9UTQ4_ANGAN</name>
<accession>A0A0E9UTQ4</accession>
<sequence>MLILLIYVHFLNLHKHELSTESCNVRRDVIVMQRFGS</sequence>
<evidence type="ECO:0000313" key="1">
    <source>
        <dbReference type="EMBL" id="JAH68323.1"/>
    </source>
</evidence>
<dbReference type="AlphaFoldDB" id="A0A0E9UTQ4"/>
<reference evidence="1" key="1">
    <citation type="submission" date="2014-11" db="EMBL/GenBank/DDBJ databases">
        <authorList>
            <person name="Amaro Gonzalez C."/>
        </authorList>
    </citation>
    <scope>NUCLEOTIDE SEQUENCE</scope>
</reference>
<organism evidence="1">
    <name type="scientific">Anguilla anguilla</name>
    <name type="common">European freshwater eel</name>
    <name type="synonym">Muraena anguilla</name>
    <dbReference type="NCBI Taxonomy" id="7936"/>
    <lineage>
        <taxon>Eukaryota</taxon>
        <taxon>Metazoa</taxon>
        <taxon>Chordata</taxon>
        <taxon>Craniata</taxon>
        <taxon>Vertebrata</taxon>
        <taxon>Euteleostomi</taxon>
        <taxon>Actinopterygii</taxon>
        <taxon>Neopterygii</taxon>
        <taxon>Teleostei</taxon>
        <taxon>Anguilliformes</taxon>
        <taxon>Anguillidae</taxon>
        <taxon>Anguilla</taxon>
    </lineage>
</organism>
<dbReference type="EMBL" id="GBXM01040254">
    <property type="protein sequence ID" value="JAH68323.1"/>
    <property type="molecule type" value="Transcribed_RNA"/>
</dbReference>
<proteinExistence type="predicted"/>